<dbReference type="Proteomes" id="UP001629113">
    <property type="component" value="Unassembled WGS sequence"/>
</dbReference>
<feature type="region of interest" description="Disordered" evidence="6">
    <location>
        <begin position="73"/>
        <end position="95"/>
    </location>
</feature>
<dbReference type="SUPFAM" id="SSF54928">
    <property type="entry name" value="RNA-binding domain, RBD"/>
    <property type="match status" value="1"/>
</dbReference>
<evidence type="ECO:0000256" key="3">
    <source>
        <dbReference type="ARBA" id="ARBA00023242"/>
    </source>
</evidence>
<protein>
    <submittedName>
        <fullName evidence="8">U1 small nuclear ribonucleoprotein</fullName>
    </submittedName>
</protein>
<feature type="compositionally biased region" description="Basic and acidic residues" evidence="6">
    <location>
        <begin position="348"/>
        <end position="368"/>
    </location>
</feature>
<dbReference type="EMBL" id="JBFCZG010000004">
    <property type="protein sequence ID" value="KAL3423388.1"/>
    <property type="molecule type" value="Genomic_DNA"/>
</dbReference>
<dbReference type="PANTHER" id="PTHR13952">
    <property type="entry name" value="U1 SMALL NUCLEAR RIBONUCLEOPROTEIN 70 KD"/>
    <property type="match status" value="1"/>
</dbReference>
<dbReference type="InterPro" id="IPR022023">
    <property type="entry name" value="U1snRNP70_N"/>
</dbReference>
<proteinExistence type="predicted"/>
<keyword evidence="4 8" id="KW-0687">Ribonucleoprotein</keyword>
<evidence type="ECO:0000313" key="8">
    <source>
        <dbReference type="EMBL" id="KAL3423388.1"/>
    </source>
</evidence>
<feature type="domain" description="RRM" evidence="7">
    <location>
        <begin position="102"/>
        <end position="185"/>
    </location>
</feature>
<evidence type="ECO:0000256" key="2">
    <source>
        <dbReference type="ARBA" id="ARBA00022884"/>
    </source>
</evidence>
<comment type="caution">
    <text evidence="8">The sequence shown here is derived from an EMBL/GenBank/DDBJ whole genome shotgun (WGS) entry which is preliminary data.</text>
</comment>
<evidence type="ECO:0000256" key="5">
    <source>
        <dbReference type="PROSITE-ProRule" id="PRU00176"/>
    </source>
</evidence>
<sequence length="433" mass="46301">MTDKLPPNLLALFAPRPPLRWVPPSDHAPEERKTANIGGIAAFLPQLQEYKETDKYEPTESWLQRKDRLKLEKKEQQEQLLKEGPTSYKPSEDPNIRGDAFKTLIVARLSYDATEQDLESEFGRFGPIERIRIVADTHQDEKPNKKKKKHRGYAFVVYEREKDMRENCDGIRIKDRRIKVDVERGRTVKGWKPRRFGGGLGGRGYTKAVPPRPLGPGGFGGPGGPGGFRGGGFRGGFDGGRGRGGFRGGFQDRGGYSGGSSGGGGGGGRGGIGYQGGGGFSSRGGGYGGGGDRGGYGGSNGYAPPNAPAGPGGARGGGGYSRGGYGGSGSPDRSGPGISAPSGGYDSRGGRSYDDRNGGYRGGDRSYGDRNGGGRSGSGSNMEPVRPREGRDGGGYRDRDRDGGYGRRDDDAPRKRPYESNGYEEDPRKLRRY</sequence>
<dbReference type="PANTHER" id="PTHR13952:SF5">
    <property type="entry name" value="U1 SMALL NUCLEAR RIBONUCLEOPROTEIN 70 KDA"/>
    <property type="match status" value="1"/>
</dbReference>
<dbReference type="Pfam" id="PF00076">
    <property type="entry name" value="RRM_1"/>
    <property type="match status" value="1"/>
</dbReference>
<feature type="compositionally biased region" description="Gly residues" evidence="6">
    <location>
        <begin position="310"/>
        <end position="329"/>
    </location>
</feature>
<keyword evidence="9" id="KW-1185">Reference proteome</keyword>
<keyword evidence="2 5" id="KW-0694">RNA-binding</keyword>
<accession>A0ABR4PJ86</accession>
<evidence type="ECO:0000256" key="6">
    <source>
        <dbReference type="SAM" id="MobiDB-lite"/>
    </source>
</evidence>
<feature type="region of interest" description="Disordered" evidence="6">
    <location>
        <begin position="193"/>
        <end position="433"/>
    </location>
</feature>
<dbReference type="Pfam" id="PF12220">
    <property type="entry name" value="U1snRNP70_N"/>
    <property type="match status" value="1"/>
</dbReference>
<dbReference type="Gene3D" id="3.30.70.330">
    <property type="match status" value="1"/>
</dbReference>
<dbReference type="InterPro" id="IPR051183">
    <property type="entry name" value="U1_U11-U12_snRNP_70-35kDa"/>
</dbReference>
<dbReference type="InterPro" id="IPR035979">
    <property type="entry name" value="RBD_domain_sf"/>
</dbReference>
<gene>
    <name evidence="8" type="ORF">PVAG01_05135</name>
</gene>
<dbReference type="PROSITE" id="PS50102">
    <property type="entry name" value="RRM"/>
    <property type="match status" value="1"/>
</dbReference>
<dbReference type="InterPro" id="IPR012677">
    <property type="entry name" value="Nucleotide-bd_a/b_plait_sf"/>
</dbReference>
<dbReference type="InterPro" id="IPR000504">
    <property type="entry name" value="RRM_dom"/>
</dbReference>
<evidence type="ECO:0000256" key="1">
    <source>
        <dbReference type="ARBA" id="ARBA00004123"/>
    </source>
</evidence>
<evidence type="ECO:0000256" key="4">
    <source>
        <dbReference type="ARBA" id="ARBA00023274"/>
    </source>
</evidence>
<name>A0ABR4PJ86_9HELO</name>
<reference evidence="8 9" key="1">
    <citation type="submission" date="2024-06" db="EMBL/GenBank/DDBJ databases">
        <title>Complete genome of Phlyctema vagabunda strain 19-DSS-EL-015.</title>
        <authorList>
            <person name="Fiorenzani C."/>
        </authorList>
    </citation>
    <scope>NUCLEOTIDE SEQUENCE [LARGE SCALE GENOMIC DNA]</scope>
    <source>
        <strain evidence="8 9">19-DSS-EL-015</strain>
    </source>
</reference>
<feature type="compositionally biased region" description="Gly residues" evidence="6">
    <location>
        <begin position="215"/>
        <end position="300"/>
    </location>
</feature>
<feature type="compositionally biased region" description="Low complexity" evidence="6">
    <location>
        <begin position="330"/>
        <end position="345"/>
    </location>
</feature>
<evidence type="ECO:0000313" key="9">
    <source>
        <dbReference type="Proteomes" id="UP001629113"/>
    </source>
</evidence>
<dbReference type="SMART" id="SM00360">
    <property type="entry name" value="RRM"/>
    <property type="match status" value="1"/>
</dbReference>
<keyword evidence="3" id="KW-0539">Nucleus</keyword>
<feature type="compositionally biased region" description="Basic and acidic residues" evidence="6">
    <location>
        <begin position="385"/>
        <end position="418"/>
    </location>
</feature>
<dbReference type="GO" id="GO:1990904">
    <property type="term" value="C:ribonucleoprotein complex"/>
    <property type="evidence" value="ECO:0007669"/>
    <property type="project" value="UniProtKB-KW"/>
</dbReference>
<evidence type="ECO:0000259" key="7">
    <source>
        <dbReference type="PROSITE" id="PS50102"/>
    </source>
</evidence>
<organism evidence="8 9">
    <name type="scientific">Phlyctema vagabunda</name>
    <dbReference type="NCBI Taxonomy" id="108571"/>
    <lineage>
        <taxon>Eukaryota</taxon>
        <taxon>Fungi</taxon>
        <taxon>Dikarya</taxon>
        <taxon>Ascomycota</taxon>
        <taxon>Pezizomycotina</taxon>
        <taxon>Leotiomycetes</taxon>
        <taxon>Helotiales</taxon>
        <taxon>Dermateaceae</taxon>
        <taxon>Phlyctema</taxon>
    </lineage>
</organism>
<comment type="subcellular location">
    <subcellularLocation>
        <location evidence="1">Nucleus</location>
    </subcellularLocation>
</comment>